<evidence type="ECO:0000313" key="1">
    <source>
        <dbReference type="EMBL" id="PDX73290.1"/>
    </source>
</evidence>
<gene>
    <name evidence="1" type="ORF">CGS55_03270</name>
</gene>
<reference evidence="1 2" key="1">
    <citation type="journal article" date="2017" name="Front. Microbiol.">
        <title>New Insights into the Diversity of the Genus Faecalibacterium.</title>
        <authorList>
            <person name="Benevides L."/>
            <person name="Burman S."/>
            <person name="Martin R."/>
            <person name="Robert V."/>
            <person name="Thomas M."/>
            <person name="Miquel S."/>
            <person name="Chain F."/>
            <person name="Sokol H."/>
            <person name="Bermudez-Humaran L.G."/>
            <person name="Morrison M."/>
            <person name="Langella P."/>
            <person name="Azevedo V.A."/>
            <person name="Chatel J.M."/>
            <person name="Soares S."/>
        </authorList>
    </citation>
    <scope>NUCLEOTIDE SEQUENCE [LARGE SCALE GENOMIC DNA]</scope>
    <source>
        <strain evidence="1 2">CNCM I 4546</strain>
    </source>
</reference>
<protein>
    <submittedName>
        <fullName evidence="1">Antitoxin</fullName>
    </submittedName>
</protein>
<sequence length="90" mass="10637">MKYMNRKKVLIMGNIFSIRLTDEDKVHLQQRMNETGKNATEVFKSAIYFTKIDADLVDEIISNIGYYASEKDLEGIKEEVHRYVLYRTQK</sequence>
<name>A0A2A7A2B4_9FIRM</name>
<dbReference type="Proteomes" id="UP000219901">
    <property type="component" value="Unassembled WGS sequence"/>
</dbReference>
<evidence type="ECO:0000313" key="2">
    <source>
        <dbReference type="Proteomes" id="UP000219901"/>
    </source>
</evidence>
<dbReference type="AlphaFoldDB" id="A0A2A7A2B4"/>
<organism evidence="1 2">
    <name type="scientific">Faecalibacterium prausnitzii</name>
    <dbReference type="NCBI Taxonomy" id="853"/>
    <lineage>
        <taxon>Bacteria</taxon>
        <taxon>Bacillati</taxon>
        <taxon>Bacillota</taxon>
        <taxon>Clostridia</taxon>
        <taxon>Eubacteriales</taxon>
        <taxon>Oscillospiraceae</taxon>
        <taxon>Faecalibacterium</taxon>
    </lineage>
</organism>
<accession>A0A2A7A2B4</accession>
<proteinExistence type="predicted"/>
<comment type="caution">
    <text evidence="1">The sequence shown here is derived from an EMBL/GenBank/DDBJ whole genome shotgun (WGS) entry which is preliminary data.</text>
</comment>
<dbReference type="EMBL" id="NMTV01000025">
    <property type="protein sequence ID" value="PDX73290.1"/>
    <property type="molecule type" value="Genomic_DNA"/>
</dbReference>